<dbReference type="Proteomes" id="UP001329151">
    <property type="component" value="Chromosome"/>
</dbReference>
<dbReference type="EMBL" id="AP028947">
    <property type="protein sequence ID" value="BET24921.1"/>
    <property type="molecule type" value="Genomic_DNA"/>
</dbReference>
<name>A0AA86JDM7_9BURK</name>
<dbReference type="RefSeq" id="WP_130558554.1">
    <property type="nucleotide sequence ID" value="NZ_AP028947.1"/>
</dbReference>
<protein>
    <submittedName>
        <fullName evidence="1">Uncharacterized protein</fullName>
    </submittedName>
</protein>
<organism evidence="1 2">
    <name type="scientific">Limnobacter thiooxidans</name>
    <dbReference type="NCBI Taxonomy" id="131080"/>
    <lineage>
        <taxon>Bacteria</taxon>
        <taxon>Pseudomonadati</taxon>
        <taxon>Pseudomonadota</taxon>
        <taxon>Betaproteobacteria</taxon>
        <taxon>Burkholderiales</taxon>
        <taxon>Burkholderiaceae</taxon>
        <taxon>Limnobacter</taxon>
    </lineage>
</organism>
<reference evidence="1 2" key="1">
    <citation type="submission" date="2023-10" db="EMBL/GenBank/DDBJ databases">
        <title>Complete Genome Sequence of Limnobacter thiooxidans CS-K2T, Isolated from freshwater lake sediments in Bavaria, Germany.</title>
        <authorList>
            <person name="Naruki M."/>
            <person name="Watanabe A."/>
            <person name="Warashina T."/>
            <person name="Morita T."/>
            <person name="Arakawa K."/>
        </authorList>
    </citation>
    <scope>NUCLEOTIDE SEQUENCE [LARGE SCALE GENOMIC DNA]</scope>
    <source>
        <strain evidence="1 2">CS-K2</strain>
    </source>
</reference>
<evidence type="ECO:0000313" key="2">
    <source>
        <dbReference type="Proteomes" id="UP001329151"/>
    </source>
</evidence>
<dbReference type="KEGG" id="lto:RGQ30_04220"/>
<gene>
    <name evidence="1" type="ORF">RGQ30_04220</name>
</gene>
<dbReference type="AlphaFoldDB" id="A0AA86JDM7"/>
<keyword evidence="2" id="KW-1185">Reference proteome</keyword>
<sequence length="289" mass="31375">MESINLKHIYSNLIAGRLPVGTGSAQKVVMNQAYAILGTHRLHAYLVERAGHVYYFAVESQCLSSAPGFSLPFVDVLPDGPLHVGDAIYLLKGSDYAAALVIEGGSVRLLCNDQDVLKDYLIGLDLQIVEIEHKGGKPLTSIPQAIQGITERFSAVLMKSSIGVLLFASLVFIGAQGASAYTSNQTAKGLNARAVENDLNATLTKLSVQQPLARQISRIQKVSATVVRSGGWIEKYQMNGEESESFELILPSWVSQDYLDSLGRDVVTDLRDMEGLLTVRKQGKKEPAK</sequence>
<proteinExistence type="predicted"/>
<accession>A0AA86JDM7</accession>
<evidence type="ECO:0000313" key="1">
    <source>
        <dbReference type="EMBL" id="BET24921.1"/>
    </source>
</evidence>